<sequence length="311" mass="35470">MGICFPLPKTDSEKYKGSEEIPTNRVESIQLQSDEFISSLAICNEDKWVLAQENLVSMFSEFQCITKWTVEERIRTICAGENYVILGGKNVEIFTHSGKLQSRLIGHERPVNAMCSQNHLLLTGSGDWTLRLWDMFTQEELDRNLINWNVVTSLAWANENLVVQTSEDLRLRLWDIREKKIMKSAVIHVGDNFATCCDARENLVITGHRGFSGSGCDINLWDLRKKELVKNIKTHSQSVESVKILDEEFFSCSKDGKIAQINRNGEVVQIWTHPEEKPFVSMDLYKIGILAANIEPKVMFFNTNPLKLSIG</sequence>
<dbReference type="OrthoDB" id="406225at2759"/>
<dbReference type="Pfam" id="PF00400">
    <property type="entry name" value="WD40"/>
    <property type="match status" value="1"/>
</dbReference>
<name>A0A1R2D3D2_9CILI</name>
<accession>A0A1R2D3D2</accession>
<dbReference type="InterPro" id="IPR001680">
    <property type="entry name" value="WD40_rpt"/>
</dbReference>
<dbReference type="SMART" id="SM00320">
    <property type="entry name" value="WD40"/>
    <property type="match status" value="3"/>
</dbReference>
<comment type="caution">
    <text evidence="4">The sequence shown here is derived from an EMBL/GenBank/DDBJ whole genome shotgun (WGS) entry which is preliminary data.</text>
</comment>
<reference evidence="4 5" key="1">
    <citation type="submission" date="2016-11" db="EMBL/GenBank/DDBJ databases">
        <title>The macronuclear genome of Stentor coeruleus: a giant cell with tiny introns.</title>
        <authorList>
            <person name="Slabodnick M."/>
            <person name="Ruby J.G."/>
            <person name="Reiff S.B."/>
            <person name="Swart E.C."/>
            <person name="Gosai S."/>
            <person name="Prabakaran S."/>
            <person name="Witkowska E."/>
            <person name="Larue G.E."/>
            <person name="Fisher S."/>
            <person name="Freeman R.M."/>
            <person name="Gunawardena J."/>
            <person name="Chu W."/>
            <person name="Stover N.A."/>
            <person name="Gregory B.D."/>
            <person name="Nowacki M."/>
            <person name="Derisi J."/>
            <person name="Roy S.W."/>
            <person name="Marshall W.F."/>
            <person name="Sood P."/>
        </authorList>
    </citation>
    <scope>NUCLEOTIDE SEQUENCE [LARGE SCALE GENOMIC DNA]</scope>
    <source>
        <strain evidence="4">WM001</strain>
    </source>
</reference>
<dbReference type="PANTHER" id="PTHR19869:SF1">
    <property type="entry name" value="WD REPEAT-CONTAINING PROTEIN 31"/>
    <property type="match status" value="1"/>
</dbReference>
<keyword evidence="2" id="KW-0677">Repeat</keyword>
<dbReference type="InterPro" id="IPR036322">
    <property type="entry name" value="WD40_repeat_dom_sf"/>
</dbReference>
<dbReference type="PROSITE" id="PS00678">
    <property type="entry name" value="WD_REPEATS_1"/>
    <property type="match status" value="1"/>
</dbReference>
<gene>
    <name evidence="4" type="ORF">SteCoe_785</name>
</gene>
<keyword evidence="1 3" id="KW-0853">WD repeat</keyword>
<dbReference type="EMBL" id="MPUH01000008">
    <property type="protein sequence ID" value="OMJ95720.1"/>
    <property type="molecule type" value="Genomic_DNA"/>
</dbReference>
<evidence type="ECO:0000313" key="4">
    <source>
        <dbReference type="EMBL" id="OMJ95720.1"/>
    </source>
</evidence>
<dbReference type="SUPFAM" id="SSF50978">
    <property type="entry name" value="WD40 repeat-like"/>
    <property type="match status" value="1"/>
</dbReference>
<dbReference type="Gene3D" id="2.130.10.10">
    <property type="entry name" value="YVTN repeat-like/Quinoprotein amine dehydrogenase"/>
    <property type="match status" value="1"/>
</dbReference>
<dbReference type="SMR" id="A0A1R2D3D2"/>
<protein>
    <submittedName>
        <fullName evidence="4">Uncharacterized protein</fullName>
    </submittedName>
</protein>
<proteinExistence type="predicted"/>
<feature type="repeat" description="WD" evidence="3">
    <location>
        <begin position="151"/>
        <end position="184"/>
    </location>
</feature>
<dbReference type="InterPro" id="IPR040066">
    <property type="entry name" value="WDR31"/>
</dbReference>
<evidence type="ECO:0000256" key="1">
    <source>
        <dbReference type="ARBA" id="ARBA00022574"/>
    </source>
</evidence>
<dbReference type="InterPro" id="IPR015943">
    <property type="entry name" value="WD40/YVTN_repeat-like_dom_sf"/>
</dbReference>
<dbReference type="PROSITE" id="PS50294">
    <property type="entry name" value="WD_REPEATS_REGION"/>
    <property type="match status" value="1"/>
</dbReference>
<dbReference type="AlphaFoldDB" id="A0A1R2D3D2"/>
<feature type="repeat" description="WD" evidence="3">
    <location>
        <begin position="104"/>
        <end position="143"/>
    </location>
</feature>
<dbReference type="PROSITE" id="PS50082">
    <property type="entry name" value="WD_REPEATS_2"/>
    <property type="match status" value="2"/>
</dbReference>
<dbReference type="PANTHER" id="PTHR19869">
    <property type="entry name" value="SPERMATID WD-REPEAT PROTEIN"/>
    <property type="match status" value="1"/>
</dbReference>
<organism evidence="4 5">
    <name type="scientific">Stentor coeruleus</name>
    <dbReference type="NCBI Taxonomy" id="5963"/>
    <lineage>
        <taxon>Eukaryota</taxon>
        <taxon>Sar</taxon>
        <taxon>Alveolata</taxon>
        <taxon>Ciliophora</taxon>
        <taxon>Postciliodesmatophora</taxon>
        <taxon>Heterotrichea</taxon>
        <taxon>Heterotrichida</taxon>
        <taxon>Stentoridae</taxon>
        <taxon>Stentor</taxon>
    </lineage>
</organism>
<dbReference type="InterPro" id="IPR019775">
    <property type="entry name" value="WD40_repeat_CS"/>
</dbReference>
<evidence type="ECO:0000256" key="3">
    <source>
        <dbReference type="PROSITE-ProRule" id="PRU00221"/>
    </source>
</evidence>
<evidence type="ECO:0000313" key="5">
    <source>
        <dbReference type="Proteomes" id="UP000187209"/>
    </source>
</evidence>
<dbReference type="Proteomes" id="UP000187209">
    <property type="component" value="Unassembled WGS sequence"/>
</dbReference>
<keyword evidence="5" id="KW-1185">Reference proteome</keyword>
<evidence type="ECO:0000256" key="2">
    <source>
        <dbReference type="ARBA" id="ARBA00022737"/>
    </source>
</evidence>